<dbReference type="OrthoDB" id="9808591at2"/>
<dbReference type="AlphaFoldDB" id="A0A1M6SDH5"/>
<dbReference type="Pfam" id="PF18998">
    <property type="entry name" value="Flg_new_2"/>
    <property type="match status" value="1"/>
</dbReference>
<dbReference type="EMBL" id="FQZB01000017">
    <property type="protein sequence ID" value="SHK42597.1"/>
    <property type="molecule type" value="Genomic_DNA"/>
</dbReference>
<protein>
    <recommendedName>
        <fullName evidence="1">Bacterial repeat domain-containing protein</fullName>
    </recommendedName>
</protein>
<dbReference type="STRING" id="1121302.SAMN02745163_03777"/>
<proteinExistence type="predicted"/>
<accession>A0A1M6SDH5</accession>
<dbReference type="RefSeq" id="WP_072991718.1">
    <property type="nucleotide sequence ID" value="NZ_FQZB01000017.1"/>
</dbReference>
<organism evidence="2 3">
    <name type="scientific">Clostridium cavendishii DSM 21758</name>
    <dbReference type="NCBI Taxonomy" id="1121302"/>
    <lineage>
        <taxon>Bacteria</taxon>
        <taxon>Bacillati</taxon>
        <taxon>Bacillota</taxon>
        <taxon>Clostridia</taxon>
        <taxon>Eubacteriales</taxon>
        <taxon>Clostridiaceae</taxon>
        <taxon>Clostridium</taxon>
    </lineage>
</organism>
<feature type="domain" description="Bacterial repeat" evidence="1">
    <location>
        <begin position="281"/>
        <end position="348"/>
    </location>
</feature>
<dbReference type="InterPro" id="IPR044060">
    <property type="entry name" value="Bacterial_rp_domain"/>
</dbReference>
<evidence type="ECO:0000259" key="1">
    <source>
        <dbReference type="Pfam" id="PF18998"/>
    </source>
</evidence>
<dbReference type="Proteomes" id="UP000184310">
    <property type="component" value="Unassembled WGS sequence"/>
</dbReference>
<keyword evidence="3" id="KW-1185">Reference proteome</keyword>
<gene>
    <name evidence="2" type="ORF">SAMN02745163_03777</name>
</gene>
<evidence type="ECO:0000313" key="2">
    <source>
        <dbReference type="EMBL" id="SHK42597.1"/>
    </source>
</evidence>
<sequence length="630" mass="70960">MKKMWRTGLVGLLLFLSIFGVTIFSLPAKKVMASSFDNAVTFYNNYDSDIVFRDGYFYYATKGKASTVNRNTTNWGTIGYRMKVTTSSKSAYIYFKLSGYTVEMVDEVSSHGYIYDLCRIDLSYVKSKLAQENSTVYNEFIINGGYLVVDSCMITIKIDEDGNRKNSGSMDEEGNFRGKVYTNYSGIANAAPWDNPSSLHNYFNKTINYVTELKSRQIVYVRYQQDNGDYGSYDTVINKDYVYGETVSWSRAEDECYNAASISYTAKEEKTSYISVTRKKYTVSVSAGTGIESVAGGGSYYYGASCIVDANVKTGYTWANWSGTYSSNNKKYTFTVTGNVSLKANAEANTYYIVFHANGGSGTMETLTCKYGKSYTLPAMGFTPPTHPNTYLGWNTDPNAFSAKFTERQTIKNLTSVNGYTFYFYAIWDYAPDLSAYDRFFTLYEAQTGVITESELLRTVKSTDREDGTTTVRVKNYSASKFTRFTSSGETNVTYVTIDSHNNKTEKQIKVAIVDTEATNEGAMDFDGIKKYARFISPKHYLETYLSGGLETTSEWKSEADYSNTLSEAMNNIKSKNGNWSHTVQTWGFNKADIDLVKQYVTKNGMGNSKNENALEGFLKSFREQIYLKK</sequence>
<evidence type="ECO:0000313" key="3">
    <source>
        <dbReference type="Proteomes" id="UP000184310"/>
    </source>
</evidence>
<reference evidence="2 3" key="1">
    <citation type="submission" date="2016-11" db="EMBL/GenBank/DDBJ databases">
        <authorList>
            <person name="Jaros S."/>
            <person name="Januszkiewicz K."/>
            <person name="Wedrychowicz H."/>
        </authorList>
    </citation>
    <scope>NUCLEOTIDE SEQUENCE [LARGE SCALE GENOMIC DNA]</scope>
    <source>
        <strain evidence="2 3">DSM 21758</strain>
    </source>
</reference>
<name>A0A1M6SDH5_9CLOT</name>